<dbReference type="PROSITE" id="PS51186">
    <property type="entry name" value="GNAT"/>
    <property type="match status" value="1"/>
</dbReference>
<keyword evidence="3" id="KW-1185">Reference proteome</keyword>
<dbReference type="RefSeq" id="WP_007078170.1">
    <property type="nucleotide sequence ID" value="NZ_CM001024.1"/>
</dbReference>
<dbReference type="Proteomes" id="UP000003111">
    <property type="component" value="Unassembled WGS sequence"/>
</dbReference>
<name>E2SAU0_9ACTN</name>
<evidence type="ECO:0000313" key="2">
    <source>
        <dbReference type="EMBL" id="EFQ83486.1"/>
    </source>
</evidence>
<dbReference type="Pfam" id="PF00583">
    <property type="entry name" value="Acetyltransf_1"/>
    <property type="match status" value="1"/>
</dbReference>
<dbReference type="STRING" id="585531.HMPREF0063_11148"/>
<gene>
    <name evidence="2" type="ORF">HMPREF0063_11148</name>
</gene>
<dbReference type="AlphaFoldDB" id="E2SAU0"/>
<dbReference type="eggNOG" id="COG0456">
    <property type="taxonomic scope" value="Bacteria"/>
</dbReference>
<comment type="caution">
    <text evidence="2">The sequence shown here is derived from an EMBL/GenBank/DDBJ whole genome shotgun (WGS) entry which is preliminary data.</text>
</comment>
<feature type="domain" description="N-acetyltransferase" evidence="1">
    <location>
        <begin position="81"/>
        <end position="214"/>
    </location>
</feature>
<dbReference type="HOGENOM" id="CLU_083895_1_1_11"/>
<sequence length="214" mass="23575">MTSTDVVDRWLATWRHLRDLPAEQMDGWPLVRVGSVTRETELICTDPGVEEFERLQRRVAGDPRAMLTVVGTDLAGYRARPPIERVRVDRDDETLMSTTLRPLPRATLPDGLTERWTVEGPRVTYAVESGERIVASGTTGVCGRDMTLDSVETIPSHRRRGLGRLVMARLTDRATVLGATTGVLAASADGRALYEDLGWTVEAELLSLMGTAES</sequence>
<dbReference type="SUPFAM" id="SSF55729">
    <property type="entry name" value="Acyl-CoA N-acyltransferases (Nat)"/>
    <property type="match status" value="1"/>
</dbReference>
<reference evidence="2" key="1">
    <citation type="submission" date="2010-08" db="EMBL/GenBank/DDBJ databases">
        <authorList>
            <person name="Muzny D."/>
            <person name="Qin X."/>
            <person name="Buhay C."/>
            <person name="Dugan-Rocha S."/>
            <person name="Ding Y."/>
            <person name="Chen G."/>
            <person name="Hawes A."/>
            <person name="Holder M."/>
            <person name="Jhangiani S."/>
            <person name="Johnson A."/>
            <person name="Khan Z."/>
            <person name="Li Z."/>
            <person name="Liu W."/>
            <person name="Liu X."/>
            <person name="Perez L."/>
            <person name="Shen H."/>
            <person name="Wang Q."/>
            <person name="Watt J."/>
            <person name="Xi L."/>
            <person name="Xin Y."/>
            <person name="Zhou J."/>
            <person name="Deng J."/>
            <person name="Jiang H."/>
            <person name="Liu Y."/>
            <person name="Qu J."/>
            <person name="Song X.-Z."/>
            <person name="Zhang L."/>
            <person name="Villasana D."/>
            <person name="Johnson A."/>
            <person name="Liu J."/>
            <person name="Liyanage D."/>
            <person name="Lorensuhewa L."/>
            <person name="Robinson T."/>
            <person name="Song A."/>
            <person name="Song B.-B."/>
            <person name="Dinh H."/>
            <person name="Thornton R."/>
            <person name="Coyle M."/>
            <person name="Francisco L."/>
            <person name="Jackson L."/>
            <person name="Javaid M."/>
            <person name="Korchina V."/>
            <person name="Kovar C."/>
            <person name="Mata R."/>
            <person name="Mathew T."/>
            <person name="Ngo R."/>
            <person name="Nguyen L."/>
            <person name="Nguyen N."/>
            <person name="Okwuonu G."/>
            <person name="Ongeri F."/>
            <person name="Pham C."/>
            <person name="Simmons D."/>
            <person name="Wilczek-Boney K."/>
            <person name="Hale W."/>
            <person name="Jakkamsetti A."/>
            <person name="Pham P."/>
            <person name="Ruth R."/>
            <person name="San Lucas F."/>
            <person name="Warren J."/>
            <person name="Zhang J."/>
            <person name="Zhao Z."/>
            <person name="Zhou C."/>
            <person name="Zhu D."/>
            <person name="Lee S."/>
            <person name="Bess C."/>
            <person name="Blankenburg K."/>
            <person name="Forbes L."/>
            <person name="Fu Q."/>
            <person name="Gubbala S."/>
            <person name="Hirani K."/>
            <person name="Jayaseelan J.C."/>
            <person name="Lara F."/>
            <person name="Munidasa M."/>
            <person name="Palculict T."/>
            <person name="Patil S."/>
            <person name="Pu L.-L."/>
            <person name="Saada N."/>
            <person name="Tang L."/>
            <person name="Weissenberger G."/>
            <person name="Zhu Y."/>
            <person name="Hemphill L."/>
            <person name="Shang Y."/>
            <person name="Youmans B."/>
            <person name="Ayvaz T."/>
            <person name="Ross M."/>
            <person name="Santibanez J."/>
            <person name="Aqrawi P."/>
            <person name="Gross S."/>
            <person name="Joshi V."/>
            <person name="Fowler G."/>
            <person name="Nazareth L."/>
            <person name="Reid J."/>
            <person name="Worley K."/>
            <person name="Petrosino J."/>
            <person name="Highlander S."/>
            <person name="Gibbs R."/>
        </authorList>
    </citation>
    <scope>NUCLEOTIDE SEQUENCE [LARGE SCALE GENOMIC DNA]</scope>
    <source>
        <strain evidence="2">DSM 15272</strain>
    </source>
</reference>
<dbReference type="InterPro" id="IPR000182">
    <property type="entry name" value="GNAT_dom"/>
</dbReference>
<evidence type="ECO:0000259" key="1">
    <source>
        <dbReference type="PROSITE" id="PS51186"/>
    </source>
</evidence>
<protein>
    <submittedName>
        <fullName evidence="2">Acetyltransferase, GNAT family</fullName>
    </submittedName>
</protein>
<organism evidence="2 3">
    <name type="scientific">Aeromicrobium marinum DSM 15272</name>
    <dbReference type="NCBI Taxonomy" id="585531"/>
    <lineage>
        <taxon>Bacteria</taxon>
        <taxon>Bacillati</taxon>
        <taxon>Actinomycetota</taxon>
        <taxon>Actinomycetes</taxon>
        <taxon>Propionibacteriales</taxon>
        <taxon>Nocardioidaceae</taxon>
        <taxon>Aeromicrobium</taxon>
    </lineage>
</organism>
<accession>E2SAU0</accession>
<dbReference type="EMBL" id="ACLF03000004">
    <property type="protein sequence ID" value="EFQ83486.1"/>
    <property type="molecule type" value="Genomic_DNA"/>
</dbReference>
<dbReference type="GO" id="GO:0016747">
    <property type="term" value="F:acyltransferase activity, transferring groups other than amino-acyl groups"/>
    <property type="evidence" value="ECO:0007669"/>
    <property type="project" value="InterPro"/>
</dbReference>
<dbReference type="Gene3D" id="3.40.630.30">
    <property type="match status" value="1"/>
</dbReference>
<dbReference type="CDD" id="cd04301">
    <property type="entry name" value="NAT_SF"/>
    <property type="match status" value="1"/>
</dbReference>
<dbReference type="InterPro" id="IPR016181">
    <property type="entry name" value="Acyl_CoA_acyltransferase"/>
</dbReference>
<evidence type="ECO:0000313" key="3">
    <source>
        <dbReference type="Proteomes" id="UP000003111"/>
    </source>
</evidence>
<proteinExistence type="predicted"/>